<evidence type="ECO:0000313" key="10">
    <source>
        <dbReference type="Proteomes" id="UP000043763"/>
    </source>
</evidence>
<dbReference type="FunFam" id="4.10.950.10:FF:000001">
    <property type="entry name" value="50S ribosomal protein L2"/>
    <property type="match status" value="1"/>
</dbReference>
<dbReference type="GO" id="GO:0002181">
    <property type="term" value="P:cytoplasmic translation"/>
    <property type="evidence" value="ECO:0007669"/>
    <property type="project" value="TreeGrafter"/>
</dbReference>
<evidence type="ECO:0000256" key="4">
    <source>
        <dbReference type="ARBA" id="ARBA00035242"/>
    </source>
</evidence>
<dbReference type="Gene3D" id="2.40.50.140">
    <property type="entry name" value="Nucleic acid-binding proteins"/>
    <property type="match status" value="1"/>
</dbReference>
<accession>A0A0G4K3N2</accession>
<dbReference type="RefSeq" id="WP_014488946.1">
    <property type="nucleotide sequence ID" value="NZ_CVLB01000001.1"/>
</dbReference>
<gene>
    <name evidence="5 9" type="primary">rplB</name>
    <name evidence="9" type="ORF">BRSU_0192</name>
</gene>
<dbReference type="HAMAP" id="MF_01320_B">
    <property type="entry name" value="Ribosomal_uL2_B"/>
    <property type="match status" value="1"/>
</dbReference>
<dbReference type="InterPro" id="IPR012340">
    <property type="entry name" value="NA-bd_OB-fold"/>
</dbReference>
<dbReference type="GO" id="GO:0016740">
    <property type="term" value="F:transferase activity"/>
    <property type="evidence" value="ECO:0007669"/>
    <property type="project" value="InterPro"/>
</dbReference>
<organism evidence="9 10">
    <name type="scientific">Brachyspira suanatina</name>
    <dbReference type="NCBI Taxonomy" id="381802"/>
    <lineage>
        <taxon>Bacteria</taxon>
        <taxon>Pseudomonadati</taxon>
        <taxon>Spirochaetota</taxon>
        <taxon>Spirochaetia</taxon>
        <taxon>Brachyspirales</taxon>
        <taxon>Brachyspiraceae</taxon>
        <taxon>Brachyspira</taxon>
    </lineage>
</organism>
<evidence type="ECO:0000259" key="8">
    <source>
        <dbReference type="SMART" id="SM01383"/>
    </source>
</evidence>
<evidence type="ECO:0000256" key="5">
    <source>
        <dbReference type="HAMAP-Rule" id="MF_01320"/>
    </source>
</evidence>
<dbReference type="EMBL" id="CVLB01000001">
    <property type="protein sequence ID" value="CRF31505.1"/>
    <property type="molecule type" value="Genomic_DNA"/>
</dbReference>
<keyword evidence="5" id="KW-0694">RNA-binding</keyword>
<dbReference type="FunFam" id="2.30.30.30:FF:000001">
    <property type="entry name" value="50S ribosomal protein L2"/>
    <property type="match status" value="1"/>
</dbReference>
<comment type="function">
    <text evidence="5">One of the primary rRNA binding proteins. Required for association of the 30S and 50S subunits to form the 70S ribosome, for tRNA binding and peptide bond formation. It has been suggested to have peptidyltransferase activity; this is somewhat controversial. Makes several contacts with the 16S rRNA in the 70S ribosome.</text>
</comment>
<evidence type="ECO:0000256" key="1">
    <source>
        <dbReference type="ARBA" id="ARBA00005636"/>
    </source>
</evidence>
<dbReference type="InterPro" id="IPR005880">
    <property type="entry name" value="Ribosomal_uL2_bac/org-type"/>
</dbReference>
<dbReference type="InterPro" id="IPR002171">
    <property type="entry name" value="Ribosomal_uL2"/>
</dbReference>
<evidence type="ECO:0000256" key="6">
    <source>
        <dbReference type="SAM" id="MobiDB-lite"/>
    </source>
</evidence>
<dbReference type="Gene3D" id="4.10.950.10">
    <property type="entry name" value="Ribosomal protein L2, domain 3"/>
    <property type="match status" value="1"/>
</dbReference>
<keyword evidence="2 5" id="KW-0689">Ribosomal protein</keyword>
<feature type="region of interest" description="Disordered" evidence="6">
    <location>
        <begin position="222"/>
        <end position="278"/>
    </location>
</feature>
<dbReference type="InterPro" id="IPR022671">
    <property type="entry name" value="Ribosomal_uL2_CS"/>
</dbReference>
<dbReference type="PANTHER" id="PTHR13691:SF5">
    <property type="entry name" value="LARGE RIBOSOMAL SUBUNIT PROTEIN UL2M"/>
    <property type="match status" value="1"/>
</dbReference>
<feature type="domain" description="Large ribosomal subunit protein uL2 RNA-binding" evidence="8">
    <location>
        <begin position="42"/>
        <end position="118"/>
    </location>
</feature>
<dbReference type="AlphaFoldDB" id="A0A0G4K3N2"/>
<dbReference type="GeneID" id="63963279"/>
<dbReference type="InterPro" id="IPR008991">
    <property type="entry name" value="Translation_prot_SH3-like_sf"/>
</dbReference>
<dbReference type="PIRSF" id="PIRSF002158">
    <property type="entry name" value="Ribosomal_L2"/>
    <property type="match status" value="1"/>
</dbReference>
<keyword evidence="5" id="KW-0699">rRNA-binding</keyword>
<dbReference type="PANTHER" id="PTHR13691">
    <property type="entry name" value="RIBOSOMAL PROTEIN L2"/>
    <property type="match status" value="1"/>
</dbReference>
<protein>
    <recommendedName>
        <fullName evidence="4 5">Large ribosomal subunit protein uL2</fullName>
    </recommendedName>
</protein>
<dbReference type="GeneID" id="44971039"/>
<dbReference type="InterPro" id="IPR014722">
    <property type="entry name" value="Rib_uL2_dom2"/>
</dbReference>
<dbReference type="FunFam" id="2.40.50.140:FF:000003">
    <property type="entry name" value="50S ribosomal protein L2"/>
    <property type="match status" value="1"/>
</dbReference>
<dbReference type="Pfam" id="PF00181">
    <property type="entry name" value="Ribosomal_L2_N"/>
    <property type="match status" value="1"/>
</dbReference>
<evidence type="ECO:0000256" key="3">
    <source>
        <dbReference type="ARBA" id="ARBA00023274"/>
    </source>
</evidence>
<comment type="similarity">
    <text evidence="1 5">Belongs to the universal ribosomal protein uL2 family.</text>
</comment>
<proteinExistence type="inferred from homology"/>
<reference evidence="10" key="1">
    <citation type="submission" date="2015-04" db="EMBL/GenBank/DDBJ databases">
        <authorList>
            <person name="Mushtaq Mamoona"/>
        </authorList>
    </citation>
    <scope>NUCLEOTIDE SEQUENCE [LARGE SCALE GENOMIC DNA]</scope>
    <source>
        <strain evidence="10">AN4859/03</strain>
    </source>
</reference>
<dbReference type="InterPro" id="IPR022666">
    <property type="entry name" value="Ribosomal_uL2_RNA-bd_dom"/>
</dbReference>
<evidence type="ECO:0000259" key="7">
    <source>
        <dbReference type="SMART" id="SM01382"/>
    </source>
</evidence>
<dbReference type="Gene3D" id="2.30.30.30">
    <property type="match status" value="1"/>
</dbReference>
<dbReference type="GO" id="GO:0019843">
    <property type="term" value="F:rRNA binding"/>
    <property type="evidence" value="ECO:0007669"/>
    <property type="project" value="UniProtKB-UniRule"/>
</dbReference>
<dbReference type="InterPro" id="IPR014726">
    <property type="entry name" value="Ribosomal_uL2_dom3"/>
</dbReference>
<feature type="compositionally biased region" description="Basic residues" evidence="6">
    <location>
        <begin position="257"/>
        <end position="278"/>
    </location>
</feature>
<dbReference type="PROSITE" id="PS00467">
    <property type="entry name" value="RIBOSOMAL_L2"/>
    <property type="match status" value="1"/>
</dbReference>
<dbReference type="InterPro" id="IPR022669">
    <property type="entry name" value="Ribosomal_uL2_C"/>
</dbReference>
<name>A0A0G4K3N2_9SPIR</name>
<sequence>MAIKKFKPTTPSLRYRTVVDFSDITTNEPCKSLVCGKKRISGRGSNGRITMRRRGGGHKKLFRFVDFRRDKHDVEAKVVSIEYDPNRTARIALLHYTDGEKRYIIWPLGLNVGDRVVSGENAKVKIGCSLPLKKIPLGTIIHNIEITPGKGGQLVRAAGGGAQITAKSGGYCVIRLRSGEERRILENCYATIGQIGNLDHFNTTDGKAGTTRHKGRRPKVRGVVMNPVDHPHGGGEGKSGQGNPHPVSPTGVPTKGYKTRKKHKYSDRLIIKRRGGKK</sequence>
<dbReference type="SMART" id="SM01382">
    <property type="entry name" value="Ribosomal_L2_C"/>
    <property type="match status" value="1"/>
</dbReference>
<dbReference type="OrthoDB" id="9778722at2"/>
<dbReference type="SUPFAM" id="SSF50249">
    <property type="entry name" value="Nucleic acid-binding proteins"/>
    <property type="match status" value="1"/>
</dbReference>
<dbReference type="SMART" id="SM01383">
    <property type="entry name" value="Ribosomal_L2"/>
    <property type="match status" value="1"/>
</dbReference>
<dbReference type="GO" id="GO:0015934">
    <property type="term" value="C:large ribosomal subunit"/>
    <property type="evidence" value="ECO:0007669"/>
    <property type="project" value="InterPro"/>
</dbReference>
<dbReference type="NCBIfam" id="TIGR01171">
    <property type="entry name" value="rplB_bact"/>
    <property type="match status" value="1"/>
</dbReference>
<dbReference type="GO" id="GO:0003735">
    <property type="term" value="F:structural constituent of ribosome"/>
    <property type="evidence" value="ECO:0007669"/>
    <property type="project" value="InterPro"/>
</dbReference>
<keyword evidence="10" id="KW-1185">Reference proteome</keyword>
<feature type="domain" description="Large ribosomal subunit protein uL2 C-terminal" evidence="7">
    <location>
        <begin position="124"/>
        <end position="253"/>
    </location>
</feature>
<comment type="subunit">
    <text evidence="5">Part of the 50S ribosomal subunit. Forms a bridge to the 30S subunit in the 70S ribosome.</text>
</comment>
<keyword evidence="3 5" id="KW-0687">Ribonucleoprotein</keyword>
<evidence type="ECO:0000313" key="9">
    <source>
        <dbReference type="EMBL" id="CRF31505.1"/>
    </source>
</evidence>
<evidence type="ECO:0000256" key="2">
    <source>
        <dbReference type="ARBA" id="ARBA00022980"/>
    </source>
</evidence>
<dbReference type="Proteomes" id="UP000043763">
    <property type="component" value="Unassembled WGS sequence"/>
</dbReference>
<dbReference type="SUPFAM" id="SSF50104">
    <property type="entry name" value="Translation proteins SH3-like domain"/>
    <property type="match status" value="1"/>
</dbReference>
<dbReference type="Pfam" id="PF03947">
    <property type="entry name" value="Ribosomal_L2_C"/>
    <property type="match status" value="1"/>
</dbReference>